<evidence type="ECO:0000256" key="1">
    <source>
        <dbReference type="SAM" id="MobiDB-lite"/>
    </source>
</evidence>
<feature type="region of interest" description="Disordered" evidence="1">
    <location>
        <begin position="433"/>
        <end position="453"/>
    </location>
</feature>
<dbReference type="OrthoDB" id="4062651at2759"/>
<evidence type="ECO:0000259" key="3">
    <source>
        <dbReference type="PROSITE" id="PS50011"/>
    </source>
</evidence>
<keyword evidence="5" id="KW-1185">Reference proteome</keyword>
<name>A0A8H4R8W9_9HELO</name>
<feature type="domain" description="Protein kinase" evidence="3">
    <location>
        <begin position="628"/>
        <end position="829"/>
    </location>
</feature>
<keyword evidence="2" id="KW-0472">Membrane</keyword>
<dbReference type="Gene3D" id="1.10.510.10">
    <property type="entry name" value="Transferase(Phosphotransferase) domain 1"/>
    <property type="match status" value="1"/>
</dbReference>
<dbReference type="EMBL" id="JAAMPI010001517">
    <property type="protein sequence ID" value="KAF4624916.1"/>
    <property type="molecule type" value="Genomic_DNA"/>
</dbReference>
<dbReference type="Pfam" id="PF12146">
    <property type="entry name" value="Hydrolase_4"/>
    <property type="match status" value="1"/>
</dbReference>
<protein>
    <recommendedName>
        <fullName evidence="3">Protein kinase domain-containing protein</fullName>
    </recommendedName>
</protein>
<dbReference type="SUPFAM" id="SSF53474">
    <property type="entry name" value="alpha/beta-Hydrolases"/>
    <property type="match status" value="1"/>
</dbReference>
<dbReference type="Proteomes" id="UP000566819">
    <property type="component" value="Unassembled WGS sequence"/>
</dbReference>
<reference evidence="4 5" key="1">
    <citation type="submission" date="2020-03" db="EMBL/GenBank/DDBJ databases">
        <title>Draft Genome Sequence of Cudoniella acicularis.</title>
        <authorList>
            <person name="Buettner E."/>
            <person name="Kellner H."/>
        </authorList>
    </citation>
    <scope>NUCLEOTIDE SEQUENCE [LARGE SCALE GENOMIC DNA]</scope>
    <source>
        <strain evidence="4 5">DSM 108380</strain>
    </source>
</reference>
<dbReference type="SUPFAM" id="SSF56112">
    <property type="entry name" value="Protein kinase-like (PK-like)"/>
    <property type="match status" value="1"/>
</dbReference>
<dbReference type="AlphaFoldDB" id="A0A8H4R8W9"/>
<organism evidence="4 5">
    <name type="scientific">Cudoniella acicularis</name>
    <dbReference type="NCBI Taxonomy" id="354080"/>
    <lineage>
        <taxon>Eukaryota</taxon>
        <taxon>Fungi</taxon>
        <taxon>Dikarya</taxon>
        <taxon>Ascomycota</taxon>
        <taxon>Pezizomycotina</taxon>
        <taxon>Leotiomycetes</taxon>
        <taxon>Helotiales</taxon>
        <taxon>Tricladiaceae</taxon>
        <taxon>Cudoniella</taxon>
    </lineage>
</organism>
<dbReference type="PANTHER" id="PTHR12277">
    <property type="entry name" value="ALPHA/BETA HYDROLASE DOMAIN-CONTAINING PROTEIN"/>
    <property type="match status" value="1"/>
</dbReference>
<dbReference type="InterPro" id="IPR022742">
    <property type="entry name" value="Hydrolase_4"/>
</dbReference>
<dbReference type="InterPro" id="IPR000719">
    <property type="entry name" value="Prot_kinase_dom"/>
</dbReference>
<dbReference type="PANTHER" id="PTHR12277:SF81">
    <property type="entry name" value="PROTEIN ABHD13"/>
    <property type="match status" value="1"/>
</dbReference>
<keyword evidence="2" id="KW-0812">Transmembrane</keyword>
<dbReference type="GO" id="GO:0004672">
    <property type="term" value="F:protein kinase activity"/>
    <property type="evidence" value="ECO:0007669"/>
    <property type="project" value="InterPro"/>
</dbReference>
<evidence type="ECO:0000313" key="5">
    <source>
        <dbReference type="Proteomes" id="UP000566819"/>
    </source>
</evidence>
<evidence type="ECO:0000313" key="4">
    <source>
        <dbReference type="EMBL" id="KAF4624916.1"/>
    </source>
</evidence>
<proteinExistence type="predicted"/>
<dbReference type="GO" id="GO:0016020">
    <property type="term" value="C:membrane"/>
    <property type="evidence" value="ECO:0007669"/>
    <property type="project" value="TreeGrafter"/>
</dbReference>
<dbReference type="GO" id="GO:0005524">
    <property type="term" value="F:ATP binding"/>
    <property type="evidence" value="ECO:0007669"/>
    <property type="project" value="InterPro"/>
</dbReference>
<feature type="transmembrane region" description="Helical" evidence="2">
    <location>
        <begin position="21"/>
        <end position="42"/>
    </location>
</feature>
<sequence>MSSQDNTNNYLSQMTSIFSSVASYMRLPVLISSLTFLLRALIYPSHIPNLARTEVPRPSQFGITDFEELMIPTPDGEKLSAFYIRGPKTRSNRNTTVLMFHGNAGNIGHRIPIARMFVQRMGCSVFMLEYRGYGLSTGSPDEVGLMIDAQTAYDYLRHRAETRDNDIVVFGQSLGGAVSVQLAAKNQNDEKLIGLVLENTFLSMRKLIPSIIPPARFLTLLCHQVWPSDTFLPSITEVPILFISGLQDEIVPPSHMRRLYEICQSPTKVWKPLPGGDHNSSVLEEGYFESIEDFTGSANGAHQAPVTNQEVDNLREQVPEQSSEAQRPQSVYNEYLRQVDLLRAFNGGPPVNNKIGQFNKIDSLKEMIGAMHLRNAGYTSLVLSYCIEARALEAPRSFLVVHWDFTSLIQIKTLQYSTLLRLHEFEDRGADICTQTKPETPGINSFPTQPTRRSDKAVSYYPYCARDPFPLSYFSHSVLPASTSQASSSVGMDSFQNMSHTVIDSHIELDSSWVTVMCRATRFHITISHEDIRRSGFVTEYSEMVAKAMDDDDEEDHDVLCEWIVDPCLPYFRESTLNVPKEITFEDFYYPPTHHLKLLVSGSSLCPKATRNRGTMNAFRLMIPSGDLPPFSEVPRSKASDLRIISDTKWDDYMSEIPQKAIISDGTSRFFKPADDKKQLLREVDMHLRIRHAGLQDKIKIANLHSIVVSDDAKMTIGLLLDLIPSTGDSLYSHKNSALASEYHARWKQQVTATVKQLHSHDLVWGDVHPGNIVIDTSFNAWVVDFGGGSIVEFVPRKKAGTKDGDWQGVGKIFDEWIFENNDLDRRAE</sequence>
<feature type="compositionally biased region" description="Polar residues" evidence="1">
    <location>
        <begin position="433"/>
        <end position="451"/>
    </location>
</feature>
<dbReference type="GO" id="GO:0008474">
    <property type="term" value="F:palmitoyl-(protein) hydrolase activity"/>
    <property type="evidence" value="ECO:0007669"/>
    <property type="project" value="TreeGrafter"/>
</dbReference>
<comment type="caution">
    <text evidence="4">The sequence shown here is derived from an EMBL/GenBank/DDBJ whole genome shotgun (WGS) entry which is preliminary data.</text>
</comment>
<dbReference type="PROSITE" id="PS50011">
    <property type="entry name" value="PROTEIN_KINASE_DOM"/>
    <property type="match status" value="1"/>
</dbReference>
<dbReference type="InterPro" id="IPR011009">
    <property type="entry name" value="Kinase-like_dom_sf"/>
</dbReference>
<evidence type="ECO:0000256" key="2">
    <source>
        <dbReference type="SAM" id="Phobius"/>
    </source>
</evidence>
<gene>
    <name evidence="4" type="ORF">G7Y89_g13252</name>
</gene>
<dbReference type="Gene3D" id="3.40.50.1820">
    <property type="entry name" value="alpha/beta hydrolase"/>
    <property type="match status" value="1"/>
</dbReference>
<dbReference type="InterPro" id="IPR029058">
    <property type="entry name" value="AB_hydrolase_fold"/>
</dbReference>
<accession>A0A8H4R8W9</accession>
<keyword evidence="2" id="KW-1133">Transmembrane helix</keyword>